<keyword evidence="1" id="KW-1133">Transmembrane helix</keyword>
<gene>
    <name evidence="2" type="ORF">SSABA_v1c05980</name>
</gene>
<dbReference type="PATRIC" id="fig|1276257.3.peg.610"/>
<feature type="transmembrane region" description="Helical" evidence="1">
    <location>
        <begin position="166"/>
        <end position="189"/>
    </location>
</feature>
<keyword evidence="3" id="KW-1185">Reference proteome</keyword>
<feature type="transmembrane region" description="Helical" evidence="1">
    <location>
        <begin position="135"/>
        <end position="160"/>
    </location>
</feature>
<evidence type="ECO:0000313" key="2">
    <source>
        <dbReference type="EMBL" id="AHI54002.1"/>
    </source>
</evidence>
<dbReference type="STRING" id="1276257.SSABA_v1c05980"/>
<organism evidence="2 3">
    <name type="scientific">Spiroplasma sabaudiense Ar-1343</name>
    <dbReference type="NCBI Taxonomy" id="1276257"/>
    <lineage>
        <taxon>Bacteria</taxon>
        <taxon>Bacillati</taxon>
        <taxon>Mycoplasmatota</taxon>
        <taxon>Mollicutes</taxon>
        <taxon>Entomoplasmatales</taxon>
        <taxon>Spiroplasmataceae</taxon>
        <taxon>Spiroplasma</taxon>
    </lineage>
</organism>
<dbReference type="EMBL" id="CP006934">
    <property type="protein sequence ID" value="AHI54002.1"/>
    <property type="molecule type" value="Genomic_DNA"/>
</dbReference>
<evidence type="ECO:0000313" key="3">
    <source>
        <dbReference type="Proteomes" id="UP000019265"/>
    </source>
</evidence>
<dbReference type="HOGENOM" id="CLU_071300_0_0_14"/>
<name>W6AAB5_9MOLU</name>
<dbReference type="AlphaFoldDB" id="W6AAB5"/>
<keyword evidence="1" id="KW-0472">Membrane</keyword>
<accession>W6AAB5</accession>
<feature type="transmembrane region" description="Helical" evidence="1">
    <location>
        <begin position="243"/>
        <end position="265"/>
    </location>
</feature>
<dbReference type="KEGG" id="ssab:SSABA_v1c05980"/>
<feature type="transmembrane region" description="Helical" evidence="1">
    <location>
        <begin position="96"/>
        <end position="123"/>
    </location>
</feature>
<keyword evidence="1" id="KW-0812">Transmembrane</keyword>
<evidence type="ECO:0000256" key="1">
    <source>
        <dbReference type="SAM" id="Phobius"/>
    </source>
</evidence>
<feature type="transmembrane region" description="Helical" evidence="1">
    <location>
        <begin position="20"/>
        <end position="43"/>
    </location>
</feature>
<dbReference type="eggNOG" id="COG0842">
    <property type="taxonomic scope" value="Bacteria"/>
</dbReference>
<dbReference type="OrthoDB" id="391926at2"/>
<reference evidence="2 3" key="1">
    <citation type="journal article" date="2014" name="Genome Biol. Evol.">
        <title>Molecular evolution of the substrate utilization strategies and putative virulence factors in mosquito-associated Spiroplasma species.</title>
        <authorList>
            <person name="Chang T.H."/>
            <person name="Lo W.S."/>
            <person name="Ku C."/>
            <person name="Chen L.L."/>
            <person name="Kuo C.H."/>
        </authorList>
    </citation>
    <scope>NUCLEOTIDE SEQUENCE [LARGE SCALE GENOMIC DNA]</scope>
    <source>
        <strain evidence="2">Ar-1343</strain>
    </source>
</reference>
<dbReference type="RefSeq" id="WP_025251141.1">
    <property type="nucleotide sequence ID" value="NZ_CP006934.1"/>
</dbReference>
<proteinExistence type="predicted"/>
<sequence length="326" mass="38212">MRKNLRIFGKLWKIQFRNYWTDITNIVLGLVLTTFTLFCWLLFTEKGVQTDRFLLASAIGVSVVRNSLYNFGRTINDFNNKHLVQTFLHTPISKRIIGLSMIIFNLVTNIFVIAILFALAMCFPDQRIYLQSVNWLMFFSSLFLMVLMSNLMAIIVVFSFKNNEVIISIFIWLYFIPFYMLGLGVPYYLINSNTSLNIITYFFPHRYVLNLMQAGWIGDTTMSYPLGDGTFAKNGFGYLNQLWIPYLATIILIVIFMAIIVVIFYKNFSYNARRYKGYPGIYRHLNHIYRIQQATSKEQLEEIIKYQNNKKHSGSLPNKAPRREIK</sequence>
<protein>
    <submittedName>
        <fullName evidence="2">Uncharacterized protein</fullName>
    </submittedName>
</protein>
<dbReference type="Proteomes" id="UP000019265">
    <property type="component" value="Chromosome"/>
</dbReference>